<accession>A0AAF0U990</accession>
<sequence>IADQLSDSPFGQVHRLSALAFSILKFYNFGRSNTATRNYSATRRLLLSLVKLIFSFRAWHTRTLGEVMAIRRLAKGTRRSLGFHFFALSARFVPLCKLVSMLCSSIQIPRNQGFYISYWHTTSI</sequence>
<keyword evidence="2" id="KW-1185">Reference proteome</keyword>
<feature type="non-terminal residue" evidence="1">
    <location>
        <position position="1"/>
    </location>
</feature>
<dbReference type="EMBL" id="CP133619">
    <property type="protein sequence ID" value="WMV41888.1"/>
    <property type="molecule type" value="Genomic_DNA"/>
</dbReference>
<gene>
    <name evidence="1" type="ORF">MTR67_035273</name>
</gene>
<dbReference type="AlphaFoldDB" id="A0AAF0U990"/>
<name>A0AAF0U990_SOLVR</name>
<evidence type="ECO:0000313" key="2">
    <source>
        <dbReference type="Proteomes" id="UP001234989"/>
    </source>
</evidence>
<evidence type="ECO:0000313" key="1">
    <source>
        <dbReference type="EMBL" id="WMV41888.1"/>
    </source>
</evidence>
<reference evidence="1" key="1">
    <citation type="submission" date="2023-08" db="EMBL/GenBank/DDBJ databases">
        <title>A de novo genome assembly of Solanum verrucosum Schlechtendal, a Mexican diploid species geographically isolated from the other diploid A-genome species in potato relatives.</title>
        <authorList>
            <person name="Hosaka K."/>
        </authorList>
    </citation>
    <scope>NUCLEOTIDE SEQUENCE</scope>
    <source>
        <tissue evidence="1">Young leaves</tissue>
    </source>
</reference>
<organism evidence="1 2">
    <name type="scientific">Solanum verrucosum</name>
    <dbReference type="NCBI Taxonomy" id="315347"/>
    <lineage>
        <taxon>Eukaryota</taxon>
        <taxon>Viridiplantae</taxon>
        <taxon>Streptophyta</taxon>
        <taxon>Embryophyta</taxon>
        <taxon>Tracheophyta</taxon>
        <taxon>Spermatophyta</taxon>
        <taxon>Magnoliopsida</taxon>
        <taxon>eudicotyledons</taxon>
        <taxon>Gunneridae</taxon>
        <taxon>Pentapetalae</taxon>
        <taxon>asterids</taxon>
        <taxon>lamiids</taxon>
        <taxon>Solanales</taxon>
        <taxon>Solanaceae</taxon>
        <taxon>Solanoideae</taxon>
        <taxon>Solaneae</taxon>
        <taxon>Solanum</taxon>
    </lineage>
</organism>
<proteinExistence type="predicted"/>
<protein>
    <submittedName>
        <fullName evidence="1">Uncharacterized protein</fullName>
    </submittedName>
</protein>
<dbReference type="Proteomes" id="UP001234989">
    <property type="component" value="Chromosome 8"/>
</dbReference>